<dbReference type="AlphaFoldDB" id="A0A1W7A919"/>
<dbReference type="InterPro" id="IPR015422">
    <property type="entry name" value="PyrdxlP-dep_Trfase_small"/>
</dbReference>
<dbReference type="RefSeq" id="WP_086041805.1">
    <property type="nucleotide sequence ID" value="NZ_CBCRZA010000003.1"/>
</dbReference>
<dbReference type="Gene3D" id="3.90.1150.10">
    <property type="entry name" value="Aspartate Aminotransferase, domain 1"/>
    <property type="match status" value="1"/>
</dbReference>
<dbReference type="PANTHER" id="PTHR11601">
    <property type="entry name" value="CYSTEINE DESULFURYLASE FAMILY MEMBER"/>
    <property type="match status" value="1"/>
</dbReference>
<dbReference type="Proteomes" id="UP000194154">
    <property type="component" value="Chromosome"/>
</dbReference>
<evidence type="ECO:0000313" key="4">
    <source>
        <dbReference type="EMBL" id="ARQ06119.1"/>
    </source>
</evidence>
<keyword evidence="2" id="KW-0663">Pyridoxal phosphate</keyword>
<dbReference type="EMBL" id="CP021059">
    <property type="protein sequence ID" value="ARQ06119.1"/>
    <property type="molecule type" value="Genomic_DNA"/>
</dbReference>
<dbReference type="PANTHER" id="PTHR11601:SF36">
    <property type="entry name" value="CYSTEINE DESULFURASE NIFS-RELATED"/>
    <property type="match status" value="1"/>
</dbReference>
<organism evidence="4 5">
    <name type="scientific">Macrococcoides canis</name>
    <dbReference type="NCBI Taxonomy" id="1855823"/>
    <lineage>
        <taxon>Bacteria</taxon>
        <taxon>Bacillati</taxon>
        <taxon>Bacillota</taxon>
        <taxon>Bacilli</taxon>
        <taxon>Bacillales</taxon>
        <taxon>Staphylococcaceae</taxon>
        <taxon>Macrococcoides</taxon>
    </lineage>
</organism>
<reference evidence="4 5" key="1">
    <citation type="journal article" date="2017" name="Int. J. Syst. Evol. Microbiol.">
        <title>Macrococcus canis sp. nov., a skin bacterium associated with infections in dogs.</title>
        <authorList>
            <person name="Gobeli Brawand S."/>
            <person name="Cotting K."/>
            <person name="Gomez-Sanz E."/>
            <person name="Collaud A."/>
            <person name="Thomann A."/>
            <person name="Brodard I."/>
            <person name="Rodriguez-Campos S."/>
            <person name="Strauss C."/>
            <person name="Perreten V."/>
        </authorList>
    </citation>
    <scope>NUCLEOTIDE SEQUENCE [LARGE SCALE GENOMIC DNA]</scope>
    <source>
        <strain evidence="4 5">KM45013</strain>
    </source>
</reference>
<evidence type="ECO:0000259" key="3">
    <source>
        <dbReference type="Pfam" id="PF00266"/>
    </source>
</evidence>
<dbReference type="InterPro" id="IPR000192">
    <property type="entry name" value="Aminotrans_V_dom"/>
</dbReference>
<dbReference type="STRING" id="1855823.MCCS_04550"/>
<dbReference type="GeneID" id="35294599"/>
<gene>
    <name evidence="4" type="primary">nifS</name>
    <name evidence="4" type="ORF">MCCS_04550</name>
</gene>
<dbReference type="InterPro" id="IPR015424">
    <property type="entry name" value="PyrdxlP-dep_Trfase"/>
</dbReference>
<evidence type="ECO:0000256" key="1">
    <source>
        <dbReference type="ARBA" id="ARBA00001933"/>
    </source>
</evidence>
<comment type="cofactor">
    <cofactor evidence="1">
        <name>pyridoxal 5'-phosphate</name>
        <dbReference type="ChEBI" id="CHEBI:597326"/>
    </cofactor>
</comment>
<dbReference type="InterPro" id="IPR016454">
    <property type="entry name" value="Cysteine_dSase"/>
</dbReference>
<sequence>MIYFDYAATTPLSASAFNIYKDININYYYNSESLHAGGDIAKDIHKNCESALNNYFTDNFTVITASSGSHANEIAIQNYLYKTDKRTVVLSRYEHPSVLAALYPYEDIDYYFIPEHKDGTLNLIALSNYIEEHYNEIALITVQHVNSETGYILPVEKIGHIAAQYHIPFHVDCVQSAAKLNIPTHVMTSLAISGHKFFGPKGVGALLIRDDELRIRNPYLHHEQAMRNGTVDIGALAAMTTALTEYPDTDLYPMKQKMMSQLNRDRFHPIIFSEQAPHIIPLLCRQEGQVIMQKLSQKHILISTGTACGHGTMHSKALESLIMQQGYSIHQFIRISISPLTTDADINALICALNEME</sequence>
<feature type="domain" description="Aminotransferase class V" evidence="3">
    <location>
        <begin position="2"/>
        <end position="349"/>
    </location>
</feature>
<protein>
    <submittedName>
        <fullName evidence="4">Cysteine desulfurase NifS</fullName>
        <ecNumber evidence="4">2.8.1.7</ecNumber>
    </submittedName>
</protein>
<dbReference type="Pfam" id="PF00266">
    <property type="entry name" value="Aminotran_5"/>
    <property type="match status" value="1"/>
</dbReference>
<dbReference type="SUPFAM" id="SSF53383">
    <property type="entry name" value="PLP-dependent transferases"/>
    <property type="match status" value="1"/>
</dbReference>
<dbReference type="Gene3D" id="3.40.640.10">
    <property type="entry name" value="Type I PLP-dependent aspartate aminotransferase-like (Major domain)"/>
    <property type="match status" value="1"/>
</dbReference>
<evidence type="ECO:0000313" key="5">
    <source>
        <dbReference type="Proteomes" id="UP000194154"/>
    </source>
</evidence>
<proteinExistence type="predicted"/>
<evidence type="ECO:0000256" key="2">
    <source>
        <dbReference type="ARBA" id="ARBA00022898"/>
    </source>
</evidence>
<keyword evidence="4" id="KW-0808">Transferase</keyword>
<keyword evidence="5" id="KW-1185">Reference proteome</keyword>
<accession>A0A1W7A919</accession>
<dbReference type="PIRSF" id="PIRSF005572">
    <property type="entry name" value="NifS"/>
    <property type="match status" value="1"/>
</dbReference>
<dbReference type="EC" id="2.8.1.7" evidence="4"/>
<name>A0A1W7A919_9STAP</name>
<dbReference type="OrthoDB" id="9808002at2"/>
<dbReference type="KEGG" id="mcak:MCCS_04550"/>
<dbReference type="InterPro" id="IPR015421">
    <property type="entry name" value="PyrdxlP-dep_Trfase_major"/>
</dbReference>
<dbReference type="GO" id="GO:0031071">
    <property type="term" value="F:cysteine desulfurase activity"/>
    <property type="evidence" value="ECO:0007669"/>
    <property type="project" value="UniProtKB-EC"/>
</dbReference>